<accession>A0A2S7U9T4</accession>
<dbReference type="InterPro" id="IPR042203">
    <property type="entry name" value="Leu/Phe-tRNA_Trfase_C"/>
</dbReference>
<dbReference type="EC" id="2.3.2.6" evidence="10 15"/>
<comment type="catalytic activity">
    <reaction evidence="6 15">
        <text>N-terminal L-arginyl-[protein] + L-leucyl-tRNA(Leu) = N-terminal L-leucyl-L-arginyl-[protein] + tRNA(Leu) + H(+)</text>
        <dbReference type="Rhea" id="RHEA:50416"/>
        <dbReference type="Rhea" id="RHEA-COMP:9613"/>
        <dbReference type="Rhea" id="RHEA-COMP:9622"/>
        <dbReference type="Rhea" id="RHEA-COMP:12672"/>
        <dbReference type="Rhea" id="RHEA-COMP:12673"/>
        <dbReference type="ChEBI" id="CHEBI:15378"/>
        <dbReference type="ChEBI" id="CHEBI:64719"/>
        <dbReference type="ChEBI" id="CHEBI:78442"/>
        <dbReference type="ChEBI" id="CHEBI:78494"/>
        <dbReference type="ChEBI" id="CHEBI:133044"/>
        <dbReference type="EC" id="2.3.2.6"/>
    </reaction>
</comment>
<protein>
    <recommendedName>
        <fullName evidence="11 15">Leucyl/phenylalanyl-tRNA--protein transferase</fullName>
        <ecNumber evidence="10 15">2.3.2.6</ecNumber>
    </recommendedName>
    <alternativeName>
        <fullName evidence="12 15">L/F-transferase</fullName>
    </alternativeName>
    <alternativeName>
        <fullName evidence="13 15">Leucyltransferase</fullName>
    </alternativeName>
    <alternativeName>
        <fullName evidence="14 15">Phenyalanyltransferase</fullName>
    </alternativeName>
</protein>
<keyword evidence="2 15" id="KW-0963">Cytoplasm</keyword>
<organism evidence="16 17">
    <name type="scientific">Nonlabens arenilitoris</name>
    <dbReference type="NCBI Taxonomy" id="1217969"/>
    <lineage>
        <taxon>Bacteria</taxon>
        <taxon>Pseudomonadati</taxon>
        <taxon>Bacteroidota</taxon>
        <taxon>Flavobacteriia</taxon>
        <taxon>Flavobacteriales</taxon>
        <taxon>Flavobacteriaceae</taxon>
        <taxon>Nonlabens</taxon>
    </lineage>
</organism>
<sequence length="215" mass="24470">MVQILDHNLVFPHPSSAPDHGLLAIGGDLSVERLLLAYQSGIFPWYSEGDPICWWSPDPRMVFDLSSDQPMRISKSLKQSQRNKGYLIKENTCFKDVMHHCALVKRRDEDGTWINDDFISSYTRLHELGHAKSIEVFKNDKLVGGLYGIDLSEKKIFCGESMFTLATDASKIALLHLVNTLKSKGYHFIDAQLYNDHLHSLGAIEIDREVFLSYL</sequence>
<evidence type="ECO:0000256" key="7">
    <source>
        <dbReference type="ARBA" id="ARBA00051538"/>
    </source>
</evidence>
<dbReference type="GO" id="GO:0008914">
    <property type="term" value="F:leucyl-tRNA--protein transferase activity"/>
    <property type="evidence" value="ECO:0007669"/>
    <property type="project" value="UniProtKB-UniRule"/>
</dbReference>
<comment type="catalytic activity">
    <reaction evidence="7 15">
        <text>N-terminal L-lysyl-[protein] + L-leucyl-tRNA(Leu) = N-terminal L-leucyl-L-lysyl-[protein] + tRNA(Leu) + H(+)</text>
        <dbReference type="Rhea" id="RHEA:12340"/>
        <dbReference type="Rhea" id="RHEA-COMP:9613"/>
        <dbReference type="Rhea" id="RHEA-COMP:9622"/>
        <dbReference type="Rhea" id="RHEA-COMP:12670"/>
        <dbReference type="Rhea" id="RHEA-COMP:12671"/>
        <dbReference type="ChEBI" id="CHEBI:15378"/>
        <dbReference type="ChEBI" id="CHEBI:65249"/>
        <dbReference type="ChEBI" id="CHEBI:78442"/>
        <dbReference type="ChEBI" id="CHEBI:78494"/>
        <dbReference type="ChEBI" id="CHEBI:133043"/>
        <dbReference type="EC" id="2.3.2.6"/>
    </reaction>
</comment>
<dbReference type="PANTHER" id="PTHR30098:SF2">
    <property type="entry name" value="LEUCYL_PHENYLALANYL-TRNA--PROTEIN TRANSFERASE"/>
    <property type="match status" value="1"/>
</dbReference>
<evidence type="ECO:0000256" key="12">
    <source>
        <dbReference type="ARBA" id="ARBA00077136"/>
    </source>
</evidence>
<evidence type="ECO:0000313" key="16">
    <source>
        <dbReference type="EMBL" id="PQJ31649.1"/>
    </source>
</evidence>
<evidence type="ECO:0000256" key="3">
    <source>
        <dbReference type="ARBA" id="ARBA00022679"/>
    </source>
</evidence>
<evidence type="ECO:0000256" key="15">
    <source>
        <dbReference type="HAMAP-Rule" id="MF_00688"/>
    </source>
</evidence>
<evidence type="ECO:0000256" key="5">
    <source>
        <dbReference type="ARBA" id="ARBA00050607"/>
    </source>
</evidence>
<comment type="catalytic activity">
    <reaction evidence="5 15">
        <text>L-phenylalanyl-tRNA(Phe) + an N-terminal L-alpha-aminoacyl-[protein] = an N-terminal L-phenylalanyl-L-alpha-aminoacyl-[protein] + tRNA(Phe)</text>
        <dbReference type="Rhea" id="RHEA:43632"/>
        <dbReference type="Rhea" id="RHEA-COMP:9668"/>
        <dbReference type="Rhea" id="RHEA-COMP:9699"/>
        <dbReference type="Rhea" id="RHEA-COMP:10636"/>
        <dbReference type="Rhea" id="RHEA-COMP:10637"/>
        <dbReference type="ChEBI" id="CHEBI:78442"/>
        <dbReference type="ChEBI" id="CHEBI:78531"/>
        <dbReference type="ChEBI" id="CHEBI:78597"/>
        <dbReference type="ChEBI" id="CHEBI:83561"/>
        <dbReference type="EC" id="2.3.2.6"/>
    </reaction>
</comment>
<evidence type="ECO:0000256" key="10">
    <source>
        <dbReference type="ARBA" id="ARBA00066767"/>
    </source>
</evidence>
<dbReference type="HAMAP" id="MF_00688">
    <property type="entry name" value="Leu_Phe_trans"/>
    <property type="match status" value="1"/>
</dbReference>
<dbReference type="PANTHER" id="PTHR30098">
    <property type="entry name" value="LEUCYL/PHENYLALANYL-TRNA--PROTEIN TRANSFERASE"/>
    <property type="match status" value="1"/>
</dbReference>
<evidence type="ECO:0000256" key="13">
    <source>
        <dbReference type="ARBA" id="ARBA00077165"/>
    </source>
</evidence>
<keyword evidence="17" id="KW-1185">Reference proteome</keyword>
<dbReference type="NCBIfam" id="TIGR00667">
    <property type="entry name" value="aat"/>
    <property type="match status" value="1"/>
</dbReference>
<comment type="similarity">
    <text evidence="9 15">Belongs to the L/F-transferase family.</text>
</comment>
<dbReference type="EMBL" id="MTPW01000001">
    <property type="protein sequence ID" value="PQJ31649.1"/>
    <property type="molecule type" value="Genomic_DNA"/>
</dbReference>
<reference evidence="16 17" key="1">
    <citation type="submission" date="2017-01" db="EMBL/GenBank/DDBJ databases">
        <title>Trade-off between light-utilization and light-protection in marine flavobacteria.</title>
        <authorList>
            <person name="Kumagai Y."/>
            <person name="Yoshizawa S."/>
            <person name="Kogure K."/>
            <person name="Iwasaki W."/>
        </authorList>
    </citation>
    <scope>NUCLEOTIDE SEQUENCE [LARGE SCALE GENOMIC DNA]</scope>
    <source>
        <strain evidence="16 17">KCTC 32109</strain>
    </source>
</reference>
<dbReference type="Gene3D" id="3.30.70.3550">
    <property type="entry name" value="Leucyl/phenylalanyl-tRNA-protein transferase, N-terminal domain"/>
    <property type="match status" value="1"/>
</dbReference>
<dbReference type="Pfam" id="PF03588">
    <property type="entry name" value="Leu_Phe_trans"/>
    <property type="match status" value="1"/>
</dbReference>
<name>A0A2S7U9T4_9FLAO</name>
<dbReference type="Gene3D" id="3.40.630.70">
    <property type="entry name" value="Leucyl/phenylalanyl-tRNA-protein transferase, C-terminal domain"/>
    <property type="match status" value="1"/>
</dbReference>
<keyword evidence="3 15" id="KW-0808">Transferase</keyword>
<evidence type="ECO:0000256" key="6">
    <source>
        <dbReference type="ARBA" id="ARBA00050652"/>
    </source>
</evidence>
<gene>
    <name evidence="15" type="primary">aat</name>
    <name evidence="16" type="ORF">BST92_06790</name>
</gene>
<comment type="caution">
    <text evidence="16">The sequence shown here is derived from an EMBL/GenBank/DDBJ whole genome shotgun (WGS) entry which is preliminary data.</text>
</comment>
<proteinExistence type="inferred from homology"/>
<dbReference type="Proteomes" id="UP000239747">
    <property type="component" value="Unassembled WGS sequence"/>
</dbReference>
<dbReference type="AlphaFoldDB" id="A0A2S7U9T4"/>
<keyword evidence="4 15" id="KW-0012">Acyltransferase</keyword>
<evidence type="ECO:0000256" key="1">
    <source>
        <dbReference type="ARBA" id="ARBA00004496"/>
    </source>
</evidence>
<dbReference type="GO" id="GO:0030163">
    <property type="term" value="P:protein catabolic process"/>
    <property type="evidence" value="ECO:0007669"/>
    <property type="project" value="UniProtKB-UniRule"/>
</dbReference>
<dbReference type="InterPro" id="IPR016181">
    <property type="entry name" value="Acyl_CoA_acyltransferase"/>
</dbReference>
<dbReference type="FunFam" id="3.30.70.3550:FF:000001">
    <property type="entry name" value="Leucyl/phenylalanyl-tRNA--protein transferase"/>
    <property type="match status" value="1"/>
</dbReference>
<evidence type="ECO:0000256" key="9">
    <source>
        <dbReference type="ARBA" id="ARBA00061535"/>
    </source>
</evidence>
<comment type="function">
    <text evidence="8 15">Functions in the N-end rule pathway of protein degradation where it conjugates Leu, Phe and, less efficiently, Met from aminoacyl-tRNAs to the N-termini of proteins containing an N-terminal arginine or lysine.</text>
</comment>
<evidence type="ECO:0000256" key="14">
    <source>
        <dbReference type="ARBA" id="ARBA00083640"/>
    </source>
</evidence>
<evidence type="ECO:0000256" key="2">
    <source>
        <dbReference type="ARBA" id="ARBA00022490"/>
    </source>
</evidence>
<dbReference type="InterPro" id="IPR042221">
    <property type="entry name" value="Leu/Phe-tRNA_Trfase_N"/>
</dbReference>
<evidence type="ECO:0000256" key="11">
    <source>
        <dbReference type="ARBA" id="ARBA00074372"/>
    </source>
</evidence>
<evidence type="ECO:0000313" key="17">
    <source>
        <dbReference type="Proteomes" id="UP000239747"/>
    </source>
</evidence>
<evidence type="ECO:0000256" key="4">
    <source>
        <dbReference type="ARBA" id="ARBA00023315"/>
    </source>
</evidence>
<dbReference type="InterPro" id="IPR004616">
    <property type="entry name" value="Leu/Phe-tRNA_Trfase"/>
</dbReference>
<evidence type="ECO:0000256" key="8">
    <source>
        <dbReference type="ARBA" id="ARBA00054043"/>
    </source>
</evidence>
<comment type="subcellular location">
    <subcellularLocation>
        <location evidence="1 15">Cytoplasm</location>
    </subcellularLocation>
</comment>
<dbReference type="SUPFAM" id="SSF55729">
    <property type="entry name" value="Acyl-CoA N-acyltransferases (Nat)"/>
    <property type="match status" value="1"/>
</dbReference>
<dbReference type="GO" id="GO:0005737">
    <property type="term" value="C:cytoplasm"/>
    <property type="evidence" value="ECO:0007669"/>
    <property type="project" value="UniProtKB-SubCell"/>
</dbReference>